<protein>
    <submittedName>
        <fullName evidence="1">PF11300 domain protein</fullName>
    </submittedName>
</protein>
<sequence length="191" mass="22110">MNKKEEKRLALRSTRPGNKTLPVVEKDEDPDVLEIINLHKGAETLLLRGANAMIMIGERLLRKKKELPHGTFQEWVFNNFVVNSENPKVFSYRTARRYMQAYEKKEQISKGTDVRTIYQLLSSGIKDDNEQTNVSNIKDPEELLQKLDSGQNLSKGEKIFLSDILTKRREKIFADAKKKTDKIDAYLSKLR</sequence>
<dbReference type="AlphaFoldDB" id="M6VAL6"/>
<organism evidence="1 2">
    <name type="scientific">Leptospira noguchii</name>
    <dbReference type="NCBI Taxonomy" id="28182"/>
    <lineage>
        <taxon>Bacteria</taxon>
        <taxon>Pseudomonadati</taxon>
        <taxon>Spirochaetota</taxon>
        <taxon>Spirochaetia</taxon>
        <taxon>Leptospirales</taxon>
        <taxon>Leptospiraceae</taxon>
        <taxon>Leptospira</taxon>
    </lineage>
</organism>
<evidence type="ECO:0000313" key="2">
    <source>
        <dbReference type="Proteomes" id="UP000012112"/>
    </source>
</evidence>
<dbReference type="OrthoDB" id="326243at2"/>
<evidence type="ECO:0000313" key="1">
    <source>
        <dbReference type="EMBL" id="EMO53925.1"/>
    </source>
</evidence>
<reference evidence="1 2" key="1">
    <citation type="submission" date="2013-01" db="EMBL/GenBank/DDBJ databases">
        <authorList>
            <person name="Harkins D.M."/>
            <person name="Durkin A.S."/>
            <person name="Brinkac L.M."/>
            <person name="Haft D.H."/>
            <person name="Selengut J.D."/>
            <person name="Sanka R."/>
            <person name="DePew J."/>
            <person name="Purushe J."/>
            <person name="Matthias M.A."/>
            <person name="Vinetz J.M."/>
            <person name="Sutton G.G."/>
            <person name="Nierman W.C."/>
            <person name="Fouts D.E."/>
        </authorList>
    </citation>
    <scope>NUCLEOTIDE SEQUENCE [LARGE SCALE GENOMIC DNA]</scope>
    <source>
        <strain evidence="1 2">HAI1536</strain>
    </source>
</reference>
<gene>
    <name evidence="1" type="ORF">LEP1GSC172_3278</name>
</gene>
<dbReference type="Proteomes" id="UP000012112">
    <property type="component" value="Unassembled WGS sequence"/>
</dbReference>
<comment type="caution">
    <text evidence="1">The sequence shown here is derived from an EMBL/GenBank/DDBJ whole genome shotgun (WGS) entry which is preliminary data.</text>
</comment>
<accession>M6VAL6</accession>
<proteinExistence type="predicted"/>
<dbReference type="EMBL" id="AKWD02000033">
    <property type="protein sequence ID" value="EMO53925.1"/>
    <property type="molecule type" value="Genomic_DNA"/>
</dbReference>
<dbReference type="RefSeq" id="WP_002178224.1">
    <property type="nucleotide sequence ID" value="NZ_AKWD02000033.1"/>
</dbReference>
<name>M6VAL6_9LEPT</name>